<dbReference type="GO" id="GO:0050684">
    <property type="term" value="P:regulation of mRNA processing"/>
    <property type="evidence" value="ECO:0007669"/>
    <property type="project" value="TreeGrafter"/>
</dbReference>
<keyword evidence="2" id="KW-0723">Serine/threonine-protein kinase</keyword>
<dbReference type="SMART" id="SM00220">
    <property type="entry name" value="S_TKc"/>
    <property type="match status" value="1"/>
</dbReference>
<accession>A0A5N7C095</accession>
<evidence type="ECO:0000256" key="6">
    <source>
        <dbReference type="ARBA" id="ARBA00022840"/>
    </source>
</evidence>
<dbReference type="InterPro" id="IPR000719">
    <property type="entry name" value="Prot_kinase_dom"/>
</dbReference>
<dbReference type="PROSITE" id="PS50011">
    <property type="entry name" value="PROTEIN_KINASE_DOM"/>
    <property type="match status" value="1"/>
</dbReference>
<reference evidence="10" key="1">
    <citation type="submission" date="2019-04" db="EMBL/GenBank/DDBJ databases">
        <title>Friends and foes A comparative genomics studyof 23 Aspergillus species from section Flavi.</title>
        <authorList>
            <consortium name="DOE Joint Genome Institute"/>
            <person name="Kjaerbolling I."/>
            <person name="Vesth T."/>
            <person name="Frisvad J.C."/>
            <person name="Nybo J.L."/>
            <person name="Theobald S."/>
            <person name="Kildgaard S."/>
            <person name="Isbrandt T."/>
            <person name="Kuo A."/>
            <person name="Sato A."/>
            <person name="Lyhne E.K."/>
            <person name="Kogle M.E."/>
            <person name="Wiebenga A."/>
            <person name="Kun R.S."/>
            <person name="Lubbers R.J."/>
            <person name="Makela M.R."/>
            <person name="Barry K."/>
            <person name="Chovatia M."/>
            <person name="Clum A."/>
            <person name="Daum C."/>
            <person name="Haridas S."/>
            <person name="He G."/>
            <person name="LaButti K."/>
            <person name="Lipzen A."/>
            <person name="Mondo S."/>
            <person name="Riley R."/>
            <person name="Salamov A."/>
            <person name="Simmons B.A."/>
            <person name="Magnuson J.K."/>
            <person name="Henrissat B."/>
            <person name="Mortensen U.H."/>
            <person name="Larsen T.O."/>
            <person name="Devries R.P."/>
            <person name="Grigoriev I.V."/>
            <person name="Machida M."/>
            <person name="Baker S.E."/>
            <person name="Andersen M.R."/>
        </authorList>
    </citation>
    <scope>NUCLEOTIDE SEQUENCE [LARGE SCALE GENOMIC DNA]</scope>
    <source>
        <strain evidence="10">IBT 14317</strain>
    </source>
</reference>
<evidence type="ECO:0000256" key="2">
    <source>
        <dbReference type="ARBA" id="ARBA00022527"/>
    </source>
</evidence>
<dbReference type="PANTHER" id="PTHR47634">
    <property type="entry name" value="PROTEIN KINASE DOMAIN-CONTAINING PROTEIN-RELATED"/>
    <property type="match status" value="1"/>
</dbReference>
<dbReference type="GO" id="GO:0005737">
    <property type="term" value="C:cytoplasm"/>
    <property type="evidence" value="ECO:0007669"/>
    <property type="project" value="TreeGrafter"/>
</dbReference>
<dbReference type="GO" id="GO:0005524">
    <property type="term" value="F:ATP binding"/>
    <property type="evidence" value="ECO:0007669"/>
    <property type="project" value="UniProtKB-KW"/>
</dbReference>
<keyword evidence="5 10" id="KW-0418">Kinase</keyword>
<dbReference type="SUPFAM" id="SSF56112">
    <property type="entry name" value="Protein kinase-like (PK-like)"/>
    <property type="match status" value="1"/>
</dbReference>
<dbReference type="Proteomes" id="UP000326877">
    <property type="component" value="Unassembled WGS sequence"/>
</dbReference>
<dbReference type="Gene3D" id="1.10.510.10">
    <property type="entry name" value="Transferase(Phosphotransferase) domain 1"/>
    <property type="match status" value="1"/>
</dbReference>
<feature type="domain" description="Protein kinase" evidence="9">
    <location>
        <begin position="1"/>
        <end position="381"/>
    </location>
</feature>
<name>A0A5N7C095_PETAA</name>
<evidence type="ECO:0000256" key="8">
    <source>
        <dbReference type="ARBA" id="ARBA00048679"/>
    </source>
</evidence>
<evidence type="ECO:0000259" key="9">
    <source>
        <dbReference type="PROSITE" id="PS50011"/>
    </source>
</evidence>
<organism evidence="10">
    <name type="scientific">Petromyces alliaceus</name>
    <name type="common">Aspergillus alliaceus</name>
    <dbReference type="NCBI Taxonomy" id="209559"/>
    <lineage>
        <taxon>Eukaryota</taxon>
        <taxon>Fungi</taxon>
        <taxon>Dikarya</taxon>
        <taxon>Ascomycota</taxon>
        <taxon>Pezizomycotina</taxon>
        <taxon>Eurotiomycetes</taxon>
        <taxon>Eurotiomycetidae</taxon>
        <taxon>Eurotiales</taxon>
        <taxon>Aspergillaceae</taxon>
        <taxon>Aspergillus</taxon>
        <taxon>Aspergillus subgen. Circumdati</taxon>
    </lineage>
</organism>
<dbReference type="OrthoDB" id="5979581at2759"/>
<comment type="catalytic activity">
    <reaction evidence="8">
        <text>L-seryl-[protein] + ATP = O-phospho-L-seryl-[protein] + ADP + H(+)</text>
        <dbReference type="Rhea" id="RHEA:17989"/>
        <dbReference type="Rhea" id="RHEA-COMP:9863"/>
        <dbReference type="Rhea" id="RHEA-COMP:11604"/>
        <dbReference type="ChEBI" id="CHEBI:15378"/>
        <dbReference type="ChEBI" id="CHEBI:29999"/>
        <dbReference type="ChEBI" id="CHEBI:30616"/>
        <dbReference type="ChEBI" id="CHEBI:83421"/>
        <dbReference type="ChEBI" id="CHEBI:456216"/>
        <dbReference type="EC" id="2.7.11.1"/>
    </reaction>
</comment>
<keyword evidence="4" id="KW-0547">Nucleotide-binding</keyword>
<dbReference type="GO" id="GO:0000245">
    <property type="term" value="P:spliceosomal complex assembly"/>
    <property type="evidence" value="ECO:0007669"/>
    <property type="project" value="TreeGrafter"/>
</dbReference>
<evidence type="ECO:0000256" key="7">
    <source>
        <dbReference type="ARBA" id="ARBA00047899"/>
    </source>
</evidence>
<keyword evidence="6" id="KW-0067">ATP-binding</keyword>
<gene>
    <name evidence="10" type="ORF">BDV23DRAFT_186292</name>
</gene>
<sequence length="381" mass="42828">MPTLTQPLYRTASSPVRQFYQSSILLNSINKLEEEVLPWYSQDRVFPVKIGDVFRSRCQVIGKVGYGAYSTVWLCRDLRSTITSGSPKSSHAGAILVRTALDGFQIKSAHGSYSYQCLIHPPLATSLFELQNQAKAKVLPDVLLKPTLIHILLLSFDFLHTEAHVIHTDIQEKNIMLGVEGELILVDFEEVEKSNLKSMENCGRSGGLLFSKARDPKVDCRPILSDFGEARFGSSSGTKSEDVQPSIYQAPEVLLQMTWNPKNNSISGIWESWPWDLFEQGHLIYARDSNKNDSDGHHLAEMIALLGLPPNEMLRNSEYANELFDSDGNWRGFTEIPSMPLEKLKVCKAQSKSAFFALCAKCFDSDQESEPRRRGCYQILS</sequence>
<dbReference type="PANTHER" id="PTHR47634:SF9">
    <property type="entry name" value="PROTEIN KINASE DOMAIN-CONTAINING PROTEIN-RELATED"/>
    <property type="match status" value="1"/>
</dbReference>
<evidence type="ECO:0000256" key="3">
    <source>
        <dbReference type="ARBA" id="ARBA00022679"/>
    </source>
</evidence>
<evidence type="ECO:0000256" key="5">
    <source>
        <dbReference type="ARBA" id="ARBA00022777"/>
    </source>
</evidence>
<evidence type="ECO:0000256" key="4">
    <source>
        <dbReference type="ARBA" id="ARBA00022741"/>
    </source>
</evidence>
<keyword evidence="3" id="KW-0808">Transferase</keyword>
<dbReference type="AlphaFoldDB" id="A0A5N7C095"/>
<dbReference type="EC" id="2.7.11.1" evidence="1"/>
<dbReference type="EMBL" id="ML735292">
    <property type="protein sequence ID" value="KAE8387505.1"/>
    <property type="molecule type" value="Genomic_DNA"/>
</dbReference>
<evidence type="ECO:0000313" key="10">
    <source>
        <dbReference type="EMBL" id="KAE8387505.1"/>
    </source>
</evidence>
<dbReference type="InterPro" id="IPR011009">
    <property type="entry name" value="Kinase-like_dom_sf"/>
</dbReference>
<dbReference type="GO" id="GO:0005634">
    <property type="term" value="C:nucleus"/>
    <property type="evidence" value="ECO:0007669"/>
    <property type="project" value="TreeGrafter"/>
</dbReference>
<evidence type="ECO:0000256" key="1">
    <source>
        <dbReference type="ARBA" id="ARBA00012513"/>
    </source>
</evidence>
<dbReference type="InterPro" id="IPR051334">
    <property type="entry name" value="SRPK"/>
</dbReference>
<dbReference type="Gene3D" id="3.30.200.20">
    <property type="entry name" value="Phosphorylase Kinase, domain 1"/>
    <property type="match status" value="2"/>
</dbReference>
<comment type="catalytic activity">
    <reaction evidence="7">
        <text>L-threonyl-[protein] + ATP = O-phospho-L-threonyl-[protein] + ADP + H(+)</text>
        <dbReference type="Rhea" id="RHEA:46608"/>
        <dbReference type="Rhea" id="RHEA-COMP:11060"/>
        <dbReference type="Rhea" id="RHEA-COMP:11605"/>
        <dbReference type="ChEBI" id="CHEBI:15378"/>
        <dbReference type="ChEBI" id="CHEBI:30013"/>
        <dbReference type="ChEBI" id="CHEBI:30616"/>
        <dbReference type="ChEBI" id="CHEBI:61977"/>
        <dbReference type="ChEBI" id="CHEBI:456216"/>
        <dbReference type="EC" id="2.7.11.1"/>
    </reaction>
</comment>
<dbReference type="GO" id="GO:0004674">
    <property type="term" value="F:protein serine/threonine kinase activity"/>
    <property type="evidence" value="ECO:0007669"/>
    <property type="project" value="UniProtKB-KW"/>
</dbReference>
<proteinExistence type="predicted"/>
<protein>
    <recommendedName>
        <fullName evidence="1">non-specific serine/threonine protein kinase</fullName>
        <ecNumber evidence="1">2.7.11.1</ecNumber>
    </recommendedName>
</protein>